<dbReference type="PANTHER" id="PTHR43591">
    <property type="entry name" value="METHYLTRANSFERASE"/>
    <property type="match status" value="1"/>
</dbReference>
<keyword evidence="1" id="KW-0472">Membrane</keyword>
<name>A0A2P1QVQ5_9LEPT</name>
<dbReference type="CDD" id="cd02440">
    <property type="entry name" value="AdoMet_MTases"/>
    <property type="match status" value="1"/>
</dbReference>
<evidence type="ECO:0000313" key="3">
    <source>
        <dbReference type="Proteomes" id="UP000033961"/>
    </source>
</evidence>
<dbReference type="Gene3D" id="3.40.50.150">
    <property type="entry name" value="Vaccinia Virus protein VP39"/>
    <property type="match status" value="1"/>
</dbReference>
<dbReference type="Pfam" id="PF01209">
    <property type="entry name" value="Ubie_methyltran"/>
    <property type="match status" value="1"/>
</dbReference>
<gene>
    <name evidence="2" type="ORF">XB16_2684</name>
</gene>
<feature type="transmembrane region" description="Helical" evidence="1">
    <location>
        <begin position="20"/>
        <end position="36"/>
    </location>
</feature>
<keyword evidence="2" id="KW-0489">Methyltransferase</keyword>
<dbReference type="GO" id="GO:0008168">
    <property type="term" value="F:methyltransferase activity"/>
    <property type="evidence" value="ECO:0007669"/>
    <property type="project" value="UniProtKB-KW"/>
</dbReference>
<keyword evidence="2" id="KW-0808">Transferase</keyword>
<dbReference type="Proteomes" id="UP000033961">
    <property type="component" value="Chromosome I"/>
</dbReference>
<dbReference type="SUPFAM" id="SSF53335">
    <property type="entry name" value="S-adenosyl-L-methionine-dependent methyltransferases"/>
    <property type="match status" value="1"/>
</dbReference>
<reference evidence="2 3" key="1">
    <citation type="journal article" date="2015" name="Genome Announc.">
        <title>Draft Genome Sequences of Leptospira santarosai Strains U160, U164, and U233, Isolated from Asymptomatic Cattle.</title>
        <authorList>
            <person name="Kremer F.S."/>
            <person name="Eslabao M.R."/>
            <person name="Provisor M."/>
            <person name="Woloski R.D."/>
            <person name="Ramires O.V."/>
            <person name="Moreno L.Z."/>
            <person name="Moreno A.M."/>
            <person name="Hamond C."/>
            <person name="Lilenbaum W."/>
            <person name="Dellagostin O.A."/>
        </authorList>
    </citation>
    <scope>NUCLEOTIDE SEQUENCE [LARGE SCALE GENOMIC DNA]</scope>
    <source>
        <strain evidence="2 3">U160</strain>
    </source>
</reference>
<protein>
    <submittedName>
        <fullName evidence="2">Methyltransferase, UbiE/COQ5 family</fullName>
    </submittedName>
</protein>
<feature type="transmembrane region" description="Helical" evidence="1">
    <location>
        <begin position="162"/>
        <end position="185"/>
    </location>
</feature>
<sequence length="231" mass="26614">MKDEDRTRFQKRFFDRFANSYYFLNILTFGLANLTRRRSLTALKIGEGEMICDLMCGDGSNIGILRRRFQHNRIVGLDISERMIGRARKRFGENNVTYLTEDALSTTISSDSCDAVSCTFGIKTLSNEQRKILFSEVYRILKPFGTFVFTELSRPSSSWLSFWIWNLYFGTVLPILGRILVIPFIGKKYLSQSIDTFGSIVREESNFRSQFSHVNLFSWYGGIVTGAYGKK</sequence>
<keyword evidence="1" id="KW-1133">Transmembrane helix</keyword>
<dbReference type="InterPro" id="IPR029063">
    <property type="entry name" value="SAM-dependent_MTases_sf"/>
</dbReference>
<dbReference type="AlphaFoldDB" id="A0A2P1QVQ5"/>
<dbReference type="GO" id="GO:0032259">
    <property type="term" value="P:methylation"/>
    <property type="evidence" value="ECO:0007669"/>
    <property type="project" value="UniProtKB-KW"/>
</dbReference>
<dbReference type="EMBL" id="CP027843">
    <property type="protein sequence ID" value="AVQ12989.1"/>
    <property type="molecule type" value="Genomic_DNA"/>
</dbReference>
<evidence type="ECO:0000313" key="2">
    <source>
        <dbReference type="EMBL" id="AVQ12989.1"/>
    </source>
</evidence>
<proteinExistence type="predicted"/>
<organism evidence="2 3">
    <name type="scientific">Leptospira santarosai</name>
    <dbReference type="NCBI Taxonomy" id="28183"/>
    <lineage>
        <taxon>Bacteria</taxon>
        <taxon>Pseudomonadati</taxon>
        <taxon>Spirochaetota</taxon>
        <taxon>Spirochaetia</taxon>
        <taxon>Leptospirales</taxon>
        <taxon>Leptospiraceae</taxon>
        <taxon>Leptospira</taxon>
    </lineage>
</organism>
<accession>A0A2P1QVQ5</accession>
<keyword evidence="1" id="KW-0812">Transmembrane</keyword>
<evidence type="ECO:0000256" key="1">
    <source>
        <dbReference type="SAM" id="Phobius"/>
    </source>
</evidence>